<dbReference type="Pfam" id="PF00560">
    <property type="entry name" value="LRR_1"/>
    <property type="match status" value="1"/>
</dbReference>
<keyword evidence="2" id="KW-0677">Repeat</keyword>
<dbReference type="SUPFAM" id="SSF52058">
    <property type="entry name" value="L domain-like"/>
    <property type="match status" value="1"/>
</dbReference>
<dbReference type="SMART" id="SM00365">
    <property type="entry name" value="LRR_SD22"/>
    <property type="match status" value="4"/>
</dbReference>
<evidence type="ECO:0000256" key="2">
    <source>
        <dbReference type="ARBA" id="ARBA00022737"/>
    </source>
</evidence>
<dbReference type="Pfam" id="PF12799">
    <property type="entry name" value="LRR_4"/>
    <property type="match status" value="1"/>
</dbReference>
<sequence length="298" mass="34041">MSLKRDDIITEFPTNTKKKDEEGIHQRHVRNTFKIVQKYFTENEMSWDLSGTYLQDLCDDNNQYEIEHLGKEANQEAILVEFYASRNYLEGFSNHVVRILGRCIFTQSLRKLNLSCNNLTKFPPLKELVNLQELLLSNNKISEIDPQLENCINLEKLDLKMNRITSLQNLPLPANGATNNKLVYLSLSCNQLAEINDTEMRKCGNLQHLGLFGNLIETPLTQILVLLSESCGNALQELWLQANPITPISSITADENVLGVHNRVEIISQTLSLSRDKEIELVQQRLPALSHYNGTYLN</sequence>
<reference evidence="3 4" key="1">
    <citation type="journal article" date="2018" name="BMC Genomics">
        <title>The genome of Naegleria lovaniensis, the basis for a comparative approach to unravel pathogenicity factors of the human pathogenic amoeba N. fowleri.</title>
        <authorList>
            <person name="Liechti N."/>
            <person name="Schurch N."/>
            <person name="Bruggmann R."/>
            <person name="Wittwer M."/>
        </authorList>
    </citation>
    <scope>NUCLEOTIDE SEQUENCE [LARGE SCALE GENOMIC DNA]</scope>
    <source>
        <strain evidence="3 4">ATCC 30569</strain>
    </source>
</reference>
<name>A0AA88GKT0_NAELO</name>
<evidence type="ECO:0000313" key="4">
    <source>
        <dbReference type="Proteomes" id="UP000816034"/>
    </source>
</evidence>
<dbReference type="PROSITE" id="PS51450">
    <property type="entry name" value="LRR"/>
    <property type="match status" value="3"/>
</dbReference>
<dbReference type="InterPro" id="IPR032675">
    <property type="entry name" value="LRR_dom_sf"/>
</dbReference>
<evidence type="ECO:0000313" key="3">
    <source>
        <dbReference type="EMBL" id="KAG2377963.1"/>
    </source>
</evidence>
<dbReference type="InterPro" id="IPR050836">
    <property type="entry name" value="SDS22/Internalin_LRR"/>
</dbReference>
<keyword evidence="4" id="KW-1185">Reference proteome</keyword>
<evidence type="ECO:0000256" key="1">
    <source>
        <dbReference type="ARBA" id="ARBA00022614"/>
    </source>
</evidence>
<dbReference type="EMBL" id="PYSW02000035">
    <property type="protein sequence ID" value="KAG2377963.1"/>
    <property type="molecule type" value="Genomic_DNA"/>
</dbReference>
<dbReference type="PANTHER" id="PTHR46652">
    <property type="entry name" value="LEUCINE-RICH REPEAT AND IQ DOMAIN-CONTAINING PROTEIN 1-RELATED"/>
    <property type="match status" value="1"/>
</dbReference>
<proteinExistence type="predicted"/>
<protein>
    <submittedName>
        <fullName evidence="3">Uncharacterized protein</fullName>
    </submittedName>
</protein>
<dbReference type="PANTHER" id="PTHR46652:SF3">
    <property type="entry name" value="LEUCINE-RICH REPEAT-CONTAINING PROTEIN 9"/>
    <property type="match status" value="1"/>
</dbReference>
<dbReference type="Gene3D" id="3.80.10.10">
    <property type="entry name" value="Ribonuclease Inhibitor"/>
    <property type="match status" value="2"/>
</dbReference>
<comment type="caution">
    <text evidence="3">The sequence shown here is derived from an EMBL/GenBank/DDBJ whole genome shotgun (WGS) entry which is preliminary data.</text>
</comment>
<dbReference type="InterPro" id="IPR025875">
    <property type="entry name" value="Leu-rich_rpt_4"/>
</dbReference>
<dbReference type="RefSeq" id="XP_044545225.1">
    <property type="nucleotide sequence ID" value="XM_044698677.1"/>
</dbReference>
<organism evidence="3 4">
    <name type="scientific">Naegleria lovaniensis</name>
    <name type="common">Amoeba</name>
    <dbReference type="NCBI Taxonomy" id="51637"/>
    <lineage>
        <taxon>Eukaryota</taxon>
        <taxon>Discoba</taxon>
        <taxon>Heterolobosea</taxon>
        <taxon>Tetramitia</taxon>
        <taxon>Eutetramitia</taxon>
        <taxon>Vahlkampfiidae</taxon>
        <taxon>Naegleria</taxon>
    </lineage>
</organism>
<dbReference type="InterPro" id="IPR001611">
    <property type="entry name" value="Leu-rich_rpt"/>
</dbReference>
<dbReference type="Proteomes" id="UP000816034">
    <property type="component" value="Unassembled WGS sequence"/>
</dbReference>
<dbReference type="AlphaFoldDB" id="A0AA88GKT0"/>
<dbReference type="GeneID" id="68101039"/>
<gene>
    <name evidence="3" type="ORF">C9374_008585</name>
</gene>
<keyword evidence="1" id="KW-0433">Leucine-rich repeat</keyword>
<accession>A0AA88GKT0</accession>